<keyword evidence="4" id="KW-0786">Thiamine pyrophosphate</keyword>
<dbReference type="PROSITE" id="PS51257">
    <property type="entry name" value="PROKAR_LIPOPROTEIN"/>
    <property type="match status" value="1"/>
</dbReference>
<keyword evidence="7" id="KW-1185">Reference proteome</keyword>
<evidence type="ECO:0000256" key="2">
    <source>
        <dbReference type="ARBA" id="ARBA00022946"/>
    </source>
</evidence>
<dbReference type="Gene3D" id="3.40.50.970">
    <property type="match status" value="2"/>
</dbReference>
<keyword evidence="2" id="KW-0809">Transit peptide</keyword>
<feature type="domain" description="Dehydrogenase E1 component" evidence="5">
    <location>
        <begin position="2"/>
        <end position="95"/>
    </location>
</feature>
<dbReference type="EMBL" id="OZ035843">
    <property type="protein sequence ID" value="CAL1596416.1"/>
    <property type="molecule type" value="Genomic_DNA"/>
</dbReference>
<proteinExistence type="predicted"/>
<dbReference type="Proteomes" id="UP001497482">
    <property type="component" value="Chromosome 21"/>
</dbReference>
<dbReference type="GO" id="GO:0006086">
    <property type="term" value="P:pyruvate decarboxylation to acetyl-CoA"/>
    <property type="evidence" value="ECO:0007669"/>
    <property type="project" value="TreeGrafter"/>
</dbReference>
<reference evidence="6 7" key="1">
    <citation type="submission" date="2024-04" db="EMBL/GenBank/DDBJ databases">
        <authorList>
            <person name="Waldvogel A.-M."/>
            <person name="Schoenle A."/>
        </authorList>
    </citation>
    <scope>NUCLEOTIDE SEQUENCE [LARGE SCALE GENOMIC DNA]</scope>
</reference>
<name>A0AAV2L249_KNICA</name>
<dbReference type="AlphaFoldDB" id="A0AAV2L249"/>
<evidence type="ECO:0000256" key="3">
    <source>
        <dbReference type="ARBA" id="ARBA00023002"/>
    </source>
</evidence>
<gene>
    <name evidence="6" type="ORF">KC01_LOCUS25102</name>
</gene>
<comment type="cofactor">
    <cofactor evidence="1">
        <name>thiamine diphosphate</name>
        <dbReference type="ChEBI" id="CHEBI:58937"/>
    </cofactor>
</comment>
<protein>
    <recommendedName>
        <fullName evidence="5">Dehydrogenase E1 component domain-containing protein</fullName>
    </recommendedName>
</protein>
<sequence>MFSGRSGGVGSQIPLGAGIVLACKYRSNNQISFAVYGDGAANQGQLFEAFNMAALWKLPCIFVCENNRYGKRTAMERVSANTDVYTRGDVVPGFRKINHEINAEVEEAAQFATSDPEPPLDPLCNYIYHNSPSMKVRGVQPWAKLVSEGNI</sequence>
<accession>A0AAV2L249</accession>
<dbReference type="PANTHER" id="PTHR11516:SF60">
    <property type="entry name" value="PYRUVATE DEHYDROGENASE E1 COMPONENT SUBUNIT ALPHA"/>
    <property type="match status" value="1"/>
</dbReference>
<evidence type="ECO:0000259" key="5">
    <source>
        <dbReference type="Pfam" id="PF00676"/>
    </source>
</evidence>
<dbReference type="InterPro" id="IPR050642">
    <property type="entry name" value="PDH_E1_Alpha_Subunit"/>
</dbReference>
<evidence type="ECO:0000313" key="7">
    <source>
        <dbReference type="Proteomes" id="UP001497482"/>
    </source>
</evidence>
<dbReference type="InterPro" id="IPR001017">
    <property type="entry name" value="DH_E1"/>
</dbReference>
<dbReference type="Pfam" id="PF00676">
    <property type="entry name" value="E1_dh"/>
    <property type="match status" value="1"/>
</dbReference>
<keyword evidence="3" id="KW-0560">Oxidoreductase</keyword>
<dbReference type="GO" id="GO:0004739">
    <property type="term" value="F:pyruvate dehydrogenase (acetyl-transferring) activity"/>
    <property type="evidence" value="ECO:0007669"/>
    <property type="project" value="TreeGrafter"/>
</dbReference>
<dbReference type="SUPFAM" id="SSF52518">
    <property type="entry name" value="Thiamin diphosphate-binding fold (THDP-binding)"/>
    <property type="match status" value="1"/>
</dbReference>
<dbReference type="PANTHER" id="PTHR11516">
    <property type="entry name" value="PYRUVATE DEHYDROGENASE E1 COMPONENT, ALPHA SUBUNIT BACTERIAL AND ORGANELLAR"/>
    <property type="match status" value="1"/>
</dbReference>
<evidence type="ECO:0000313" key="6">
    <source>
        <dbReference type="EMBL" id="CAL1596416.1"/>
    </source>
</evidence>
<evidence type="ECO:0000256" key="1">
    <source>
        <dbReference type="ARBA" id="ARBA00001964"/>
    </source>
</evidence>
<evidence type="ECO:0000256" key="4">
    <source>
        <dbReference type="ARBA" id="ARBA00023052"/>
    </source>
</evidence>
<dbReference type="InterPro" id="IPR029061">
    <property type="entry name" value="THDP-binding"/>
</dbReference>
<organism evidence="6 7">
    <name type="scientific">Knipowitschia caucasica</name>
    <name type="common">Caucasian dwarf goby</name>
    <name type="synonym">Pomatoschistus caucasicus</name>
    <dbReference type="NCBI Taxonomy" id="637954"/>
    <lineage>
        <taxon>Eukaryota</taxon>
        <taxon>Metazoa</taxon>
        <taxon>Chordata</taxon>
        <taxon>Craniata</taxon>
        <taxon>Vertebrata</taxon>
        <taxon>Euteleostomi</taxon>
        <taxon>Actinopterygii</taxon>
        <taxon>Neopterygii</taxon>
        <taxon>Teleostei</taxon>
        <taxon>Neoteleostei</taxon>
        <taxon>Acanthomorphata</taxon>
        <taxon>Gobiaria</taxon>
        <taxon>Gobiiformes</taxon>
        <taxon>Gobioidei</taxon>
        <taxon>Gobiidae</taxon>
        <taxon>Gobiinae</taxon>
        <taxon>Knipowitschia</taxon>
    </lineage>
</organism>